<evidence type="ECO:0000256" key="5">
    <source>
        <dbReference type="ARBA" id="ARBA00022737"/>
    </source>
</evidence>
<dbReference type="CDD" id="cd23820">
    <property type="entry name" value="RWD_RNF14"/>
    <property type="match status" value="1"/>
</dbReference>
<evidence type="ECO:0000256" key="7">
    <source>
        <dbReference type="ARBA" id="ARBA00022786"/>
    </source>
</evidence>
<evidence type="ECO:0000259" key="10">
    <source>
        <dbReference type="PROSITE" id="PS51873"/>
    </source>
</evidence>
<dbReference type="SMART" id="SM00647">
    <property type="entry name" value="IBR"/>
    <property type="match status" value="2"/>
</dbReference>
<dbReference type="Gene3D" id="1.20.120.1750">
    <property type="match status" value="1"/>
</dbReference>
<dbReference type="Pfam" id="PF01485">
    <property type="entry name" value="IBR"/>
    <property type="match status" value="1"/>
</dbReference>
<dbReference type="Gene3D" id="3.10.110.10">
    <property type="entry name" value="Ubiquitin Conjugating Enzyme"/>
    <property type="match status" value="1"/>
</dbReference>
<keyword evidence="3" id="KW-0808">Transferase</keyword>
<dbReference type="EMBL" id="GG745376">
    <property type="protein sequence ID" value="KNE72035.1"/>
    <property type="molecule type" value="Genomic_DNA"/>
</dbReference>
<dbReference type="GO" id="GO:0061630">
    <property type="term" value="F:ubiquitin protein ligase activity"/>
    <property type="evidence" value="ECO:0007669"/>
    <property type="project" value="UniProtKB-EC"/>
</dbReference>
<dbReference type="Proteomes" id="UP000054350">
    <property type="component" value="Unassembled WGS sequence"/>
</dbReference>
<sequence>MASNHRLPGILDSTRSKHGSLQPSHARPAATMTTMNVMDWTANMDAQADEMIALEAILGGNFAFSCTDAVTNDTRNDSSSAIIHHGAIRIDPIRPGDRSSVTIAINIAGFRPGAHVGDVALRASHFKQGTKPIPSCPNGSRSWTTVVNSLPPVSLHFALPTAYPSHALPTLSLACAWLANSTLDDLTSHVISTLDAPADANVQLYMAYEAAREAFAAHLASLETLTVSPAVYQMLVDHDRNTKQAEFDQHEFMCLICLTTHRGRDGMPMNVRCPHPQCAVASAVTATAHDTSATTGDAKDVAAKLVWCARPGCTGAARRGDGIYAKMATCMQCQFVFCVFCLRAWHGNASGCESPSTQLVVKAYLDAEKRPKPERDRVHAELAMRYGSAAVMAIVQRHRHEHSIKALLKKLKAQRCPYCRQATIKEGGCNHMTCATCGGHFCYLCGAGLNHLPNYYVHWRGWGENLCEGLWEKGRRGGGGDGLDDDV</sequence>
<organism evidence="11 12">
    <name type="scientific">Allomyces macrogynus (strain ATCC 38327)</name>
    <name type="common">Allomyces javanicus var. macrogynus</name>
    <dbReference type="NCBI Taxonomy" id="578462"/>
    <lineage>
        <taxon>Eukaryota</taxon>
        <taxon>Fungi</taxon>
        <taxon>Fungi incertae sedis</taxon>
        <taxon>Blastocladiomycota</taxon>
        <taxon>Blastocladiomycetes</taxon>
        <taxon>Blastocladiales</taxon>
        <taxon>Blastocladiaceae</taxon>
        <taxon>Allomyces</taxon>
    </lineage>
</organism>
<dbReference type="STRING" id="578462.A0A0L0TBG1"/>
<comment type="catalytic activity">
    <reaction evidence="1">
        <text>[E2 ubiquitin-conjugating enzyme]-S-ubiquitinyl-L-cysteine + [acceptor protein]-L-lysine = [E2 ubiquitin-conjugating enzyme]-L-cysteine + [acceptor protein]-N(6)-ubiquitinyl-L-lysine.</text>
        <dbReference type="EC" id="2.3.2.31"/>
    </reaction>
</comment>
<proteinExistence type="predicted"/>
<evidence type="ECO:0000313" key="12">
    <source>
        <dbReference type="Proteomes" id="UP000054350"/>
    </source>
</evidence>
<keyword evidence="6" id="KW-0863">Zinc-finger</keyword>
<feature type="region of interest" description="Disordered" evidence="9">
    <location>
        <begin position="1"/>
        <end position="32"/>
    </location>
</feature>
<evidence type="ECO:0000256" key="3">
    <source>
        <dbReference type="ARBA" id="ARBA00022679"/>
    </source>
</evidence>
<keyword evidence="5" id="KW-0677">Repeat</keyword>
<reference evidence="11 12" key="1">
    <citation type="submission" date="2009-11" db="EMBL/GenBank/DDBJ databases">
        <title>Annotation of Allomyces macrogynus ATCC 38327.</title>
        <authorList>
            <consortium name="The Broad Institute Genome Sequencing Platform"/>
            <person name="Russ C."/>
            <person name="Cuomo C."/>
            <person name="Burger G."/>
            <person name="Gray M.W."/>
            <person name="Holland P.W.H."/>
            <person name="King N."/>
            <person name="Lang F.B.F."/>
            <person name="Roger A.J."/>
            <person name="Ruiz-Trillo I."/>
            <person name="Young S.K."/>
            <person name="Zeng Q."/>
            <person name="Gargeya S."/>
            <person name="Fitzgerald M."/>
            <person name="Haas B."/>
            <person name="Abouelleil A."/>
            <person name="Alvarado L."/>
            <person name="Arachchi H.M."/>
            <person name="Berlin A."/>
            <person name="Chapman S.B."/>
            <person name="Gearin G."/>
            <person name="Goldberg J."/>
            <person name="Griggs A."/>
            <person name="Gujja S."/>
            <person name="Hansen M."/>
            <person name="Heiman D."/>
            <person name="Howarth C."/>
            <person name="Larimer J."/>
            <person name="Lui A."/>
            <person name="MacDonald P.J.P."/>
            <person name="McCowen C."/>
            <person name="Montmayeur A."/>
            <person name="Murphy C."/>
            <person name="Neiman D."/>
            <person name="Pearson M."/>
            <person name="Priest M."/>
            <person name="Roberts A."/>
            <person name="Saif S."/>
            <person name="Shea T."/>
            <person name="Sisk P."/>
            <person name="Stolte C."/>
            <person name="Sykes S."/>
            <person name="Wortman J."/>
            <person name="Nusbaum C."/>
            <person name="Birren B."/>
        </authorList>
    </citation>
    <scope>NUCLEOTIDE SEQUENCE [LARGE SCALE GENOMIC DNA]</scope>
    <source>
        <strain evidence="11 12">ATCC 38327</strain>
    </source>
</reference>
<dbReference type="GO" id="GO:0016567">
    <property type="term" value="P:protein ubiquitination"/>
    <property type="evidence" value="ECO:0007669"/>
    <property type="project" value="InterPro"/>
</dbReference>
<keyword evidence="7" id="KW-0833">Ubl conjugation pathway</keyword>
<dbReference type="InterPro" id="IPR016135">
    <property type="entry name" value="UBQ-conjugating_enzyme/RWD"/>
</dbReference>
<dbReference type="SUPFAM" id="SSF57850">
    <property type="entry name" value="RING/U-box"/>
    <property type="match status" value="2"/>
</dbReference>
<evidence type="ECO:0000256" key="4">
    <source>
        <dbReference type="ARBA" id="ARBA00022723"/>
    </source>
</evidence>
<evidence type="ECO:0000256" key="1">
    <source>
        <dbReference type="ARBA" id="ARBA00001798"/>
    </source>
</evidence>
<dbReference type="SUPFAM" id="SSF54495">
    <property type="entry name" value="UBC-like"/>
    <property type="match status" value="1"/>
</dbReference>
<dbReference type="InterPro" id="IPR002867">
    <property type="entry name" value="IBR_dom"/>
</dbReference>
<dbReference type="GO" id="GO:0008270">
    <property type="term" value="F:zinc ion binding"/>
    <property type="evidence" value="ECO:0007669"/>
    <property type="project" value="UniProtKB-KW"/>
</dbReference>
<dbReference type="InterPro" id="IPR031127">
    <property type="entry name" value="E3_UB_ligase_RBR"/>
</dbReference>
<dbReference type="Pfam" id="PF26200">
    <property type="entry name" value="Rcat_RNF216"/>
    <property type="match status" value="1"/>
</dbReference>
<dbReference type="InterPro" id="IPR006575">
    <property type="entry name" value="RWD_dom"/>
</dbReference>
<evidence type="ECO:0000256" key="9">
    <source>
        <dbReference type="SAM" id="MobiDB-lite"/>
    </source>
</evidence>
<evidence type="ECO:0000256" key="6">
    <source>
        <dbReference type="ARBA" id="ARBA00022771"/>
    </source>
</evidence>
<protein>
    <recommendedName>
        <fullName evidence="2">RBR-type E3 ubiquitin transferase</fullName>
        <ecNumber evidence="2">2.3.2.31</ecNumber>
    </recommendedName>
</protein>
<keyword evidence="12" id="KW-1185">Reference proteome</keyword>
<gene>
    <name evidence="11" type="ORF">AMAG_15978</name>
</gene>
<dbReference type="OMA" id="PRSWCQG"/>
<dbReference type="PROSITE" id="PS51873">
    <property type="entry name" value="TRIAD"/>
    <property type="match status" value="1"/>
</dbReference>
<evidence type="ECO:0000256" key="2">
    <source>
        <dbReference type="ARBA" id="ARBA00012251"/>
    </source>
</evidence>
<dbReference type="EC" id="2.3.2.31" evidence="2"/>
<reference evidence="12" key="2">
    <citation type="submission" date="2009-11" db="EMBL/GenBank/DDBJ databases">
        <title>The Genome Sequence of Allomyces macrogynus strain ATCC 38327.</title>
        <authorList>
            <consortium name="The Broad Institute Genome Sequencing Platform"/>
            <person name="Russ C."/>
            <person name="Cuomo C."/>
            <person name="Shea T."/>
            <person name="Young S.K."/>
            <person name="Zeng Q."/>
            <person name="Koehrsen M."/>
            <person name="Haas B."/>
            <person name="Borodovsky M."/>
            <person name="Guigo R."/>
            <person name="Alvarado L."/>
            <person name="Berlin A."/>
            <person name="Borenstein D."/>
            <person name="Chen Z."/>
            <person name="Engels R."/>
            <person name="Freedman E."/>
            <person name="Gellesch M."/>
            <person name="Goldberg J."/>
            <person name="Griggs A."/>
            <person name="Gujja S."/>
            <person name="Heiman D."/>
            <person name="Hepburn T."/>
            <person name="Howarth C."/>
            <person name="Jen D."/>
            <person name="Larson L."/>
            <person name="Lewis B."/>
            <person name="Mehta T."/>
            <person name="Park D."/>
            <person name="Pearson M."/>
            <person name="Roberts A."/>
            <person name="Saif S."/>
            <person name="Shenoy N."/>
            <person name="Sisk P."/>
            <person name="Stolte C."/>
            <person name="Sykes S."/>
            <person name="Walk T."/>
            <person name="White J."/>
            <person name="Yandava C."/>
            <person name="Burger G."/>
            <person name="Gray M.W."/>
            <person name="Holland P.W.H."/>
            <person name="King N."/>
            <person name="Lang F.B.F."/>
            <person name="Roger A.J."/>
            <person name="Ruiz-Trillo I."/>
            <person name="Lander E."/>
            <person name="Nusbaum C."/>
        </authorList>
    </citation>
    <scope>NUCLEOTIDE SEQUENCE [LARGE SCALE GENOMIC DNA]</scope>
    <source>
        <strain evidence="12">ATCC 38327</strain>
    </source>
</reference>
<keyword evidence="8" id="KW-0862">Zinc</keyword>
<dbReference type="PANTHER" id="PTHR11685">
    <property type="entry name" value="RBR FAMILY RING FINGER AND IBR DOMAIN-CONTAINING"/>
    <property type="match status" value="1"/>
</dbReference>
<dbReference type="CDD" id="cd20336">
    <property type="entry name" value="Rcat_RBR"/>
    <property type="match status" value="1"/>
</dbReference>
<feature type="domain" description="RING-type" evidence="10">
    <location>
        <begin position="224"/>
        <end position="468"/>
    </location>
</feature>
<dbReference type="eggNOG" id="KOG1814">
    <property type="taxonomic scope" value="Eukaryota"/>
</dbReference>
<keyword evidence="4" id="KW-0479">Metal-binding</keyword>
<dbReference type="InterPro" id="IPR044066">
    <property type="entry name" value="TRIAD_supradom"/>
</dbReference>
<evidence type="ECO:0000256" key="8">
    <source>
        <dbReference type="ARBA" id="ARBA00022833"/>
    </source>
</evidence>
<name>A0A0L0TBG1_ALLM3</name>
<dbReference type="Pfam" id="PF05773">
    <property type="entry name" value="RWD"/>
    <property type="match status" value="1"/>
</dbReference>
<accession>A0A0L0TBG1</accession>
<dbReference type="OrthoDB" id="1431934at2759"/>
<dbReference type="VEuPathDB" id="FungiDB:AMAG_15978"/>
<evidence type="ECO:0000313" key="11">
    <source>
        <dbReference type="EMBL" id="KNE72035.1"/>
    </source>
</evidence>
<dbReference type="AlphaFoldDB" id="A0A0L0TBG1"/>